<dbReference type="CDD" id="cd02199">
    <property type="entry name" value="YjgF_YER057c_UK114_like_1"/>
    <property type="match status" value="1"/>
</dbReference>
<evidence type="ECO:0000259" key="1">
    <source>
        <dbReference type="Pfam" id="PF14588"/>
    </source>
</evidence>
<name>A0A1I4NK38_9HYPH</name>
<dbReference type="Pfam" id="PF14588">
    <property type="entry name" value="YjgF_endoribonc"/>
    <property type="match status" value="1"/>
</dbReference>
<dbReference type="STRING" id="582667.SAMN05192568_102130"/>
<dbReference type="PANTHER" id="PTHR43760:SF1">
    <property type="entry name" value="ENDORIBONUCLEASE L-PSP_CHORISMATE MUTASE-LIKE DOMAIN-CONTAINING PROTEIN"/>
    <property type="match status" value="1"/>
</dbReference>
<accession>A0A1I4NK38</accession>
<dbReference type="Gene3D" id="3.30.1330.40">
    <property type="entry name" value="RutC-like"/>
    <property type="match status" value="1"/>
</dbReference>
<dbReference type="Proteomes" id="UP000199048">
    <property type="component" value="Unassembled WGS sequence"/>
</dbReference>
<dbReference type="EMBL" id="FOTK01000021">
    <property type="protein sequence ID" value="SFM15884.1"/>
    <property type="molecule type" value="Genomic_DNA"/>
</dbReference>
<dbReference type="PANTHER" id="PTHR43760">
    <property type="entry name" value="ENDORIBONUCLEASE-RELATED"/>
    <property type="match status" value="1"/>
</dbReference>
<dbReference type="InterPro" id="IPR035959">
    <property type="entry name" value="RutC-like_sf"/>
</dbReference>
<protein>
    <submittedName>
        <fullName evidence="2">Enamine deaminase RidA, house cleaning of reactive enamine intermediates, YjgF/YER057c/UK114 family</fullName>
    </submittedName>
</protein>
<proteinExistence type="predicted"/>
<evidence type="ECO:0000313" key="2">
    <source>
        <dbReference type="EMBL" id="SFM15884.1"/>
    </source>
</evidence>
<dbReference type="RefSeq" id="WP_092043196.1">
    <property type="nucleotide sequence ID" value="NZ_FOTK01000021.1"/>
</dbReference>
<gene>
    <name evidence="2" type="ORF">SAMN05192568_102130</name>
</gene>
<dbReference type="SUPFAM" id="SSF55298">
    <property type="entry name" value="YjgF-like"/>
    <property type="match status" value="1"/>
</dbReference>
<keyword evidence="3" id="KW-1185">Reference proteome</keyword>
<dbReference type="InterPro" id="IPR013813">
    <property type="entry name" value="Endoribo_LPSP/chorism_mut-like"/>
</dbReference>
<dbReference type="AlphaFoldDB" id="A0A1I4NK38"/>
<feature type="domain" description="Endoribonuclease L-PSP/chorismate mutase-like" evidence="1">
    <location>
        <begin position="7"/>
        <end position="133"/>
    </location>
</feature>
<reference evidence="3" key="1">
    <citation type="submission" date="2016-10" db="EMBL/GenBank/DDBJ databases">
        <authorList>
            <person name="Varghese N."/>
            <person name="Submissions S."/>
        </authorList>
    </citation>
    <scope>NUCLEOTIDE SEQUENCE [LARGE SCALE GENOMIC DNA]</scope>
    <source>
        <strain evidence="3">BL36</strain>
    </source>
</reference>
<evidence type="ECO:0000313" key="3">
    <source>
        <dbReference type="Proteomes" id="UP000199048"/>
    </source>
</evidence>
<sequence>MTSVVERLEAAGLRLPQPNPPNGVYVPFTRAGSLVFLAGATPMRDGELLFPGTVGASLSLEDGKQAAAVCALNLLANLGLACDSDFGRVRAVKVNGYVRCSPDFTQQPRVIDGASEIFRLALGERGDHARAAVGVLCLPRGACVEVEAIFEMI</sequence>
<dbReference type="OrthoDB" id="9806350at2"/>
<organism evidence="2 3">
    <name type="scientific">Methylobacterium pseudosasicola</name>
    <dbReference type="NCBI Taxonomy" id="582667"/>
    <lineage>
        <taxon>Bacteria</taxon>
        <taxon>Pseudomonadati</taxon>
        <taxon>Pseudomonadota</taxon>
        <taxon>Alphaproteobacteria</taxon>
        <taxon>Hyphomicrobiales</taxon>
        <taxon>Methylobacteriaceae</taxon>
        <taxon>Methylobacterium</taxon>
    </lineage>
</organism>